<dbReference type="SUPFAM" id="SSF51338">
    <property type="entry name" value="Composite domain of metallo-dependent hydrolases"/>
    <property type="match status" value="1"/>
</dbReference>
<dbReference type="FunFam" id="3.20.20.140:FF:000023">
    <property type="entry name" value="N-acetylglucosamine-6-phosphate deacetylase"/>
    <property type="match status" value="1"/>
</dbReference>
<dbReference type="GO" id="GO:0006046">
    <property type="term" value="P:N-acetylglucosamine catabolic process"/>
    <property type="evidence" value="ECO:0007669"/>
    <property type="project" value="TreeGrafter"/>
</dbReference>
<feature type="binding site" evidence="11">
    <location>
        <position position="210"/>
    </location>
    <ligand>
        <name>Zn(2+)</name>
        <dbReference type="ChEBI" id="CHEBI:29105"/>
    </ligand>
</feature>
<keyword evidence="4 11" id="KW-0479">Metal-binding</keyword>
<evidence type="ECO:0000256" key="7">
    <source>
        <dbReference type="ARBA" id="ARBA00047647"/>
    </source>
</evidence>
<dbReference type="GO" id="GO:0008448">
    <property type="term" value="F:N-acetylglucosamine-6-phosphate deacetylase activity"/>
    <property type="evidence" value="ECO:0007669"/>
    <property type="project" value="UniProtKB-UniRule"/>
</dbReference>
<dbReference type="Gene3D" id="2.30.40.10">
    <property type="entry name" value="Urease, subunit C, domain 1"/>
    <property type="match status" value="1"/>
</dbReference>
<gene>
    <name evidence="12" type="ORF">OFUS_LOCUS4436</name>
</gene>
<evidence type="ECO:0000313" key="13">
    <source>
        <dbReference type="Proteomes" id="UP000749559"/>
    </source>
</evidence>
<evidence type="ECO:0000256" key="1">
    <source>
        <dbReference type="ARBA" id="ARBA00010716"/>
    </source>
</evidence>
<comment type="catalytic activity">
    <reaction evidence="7 8">
        <text>N-acetyl-D-glucosamine 6-phosphate + H2O = D-glucosamine 6-phosphate + acetate</text>
        <dbReference type="Rhea" id="RHEA:22936"/>
        <dbReference type="ChEBI" id="CHEBI:15377"/>
        <dbReference type="ChEBI" id="CHEBI:30089"/>
        <dbReference type="ChEBI" id="CHEBI:57513"/>
        <dbReference type="ChEBI" id="CHEBI:58725"/>
        <dbReference type="EC" id="3.5.1.25"/>
    </reaction>
</comment>
<accession>A0A8J1TID4</accession>
<comment type="cofactor">
    <cofactor evidence="11">
        <name>a divalent metal cation</name>
        <dbReference type="ChEBI" id="CHEBI:60240"/>
    </cofactor>
    <text evidence="11">Binds 1 divalent metal cation per subunit.</text>
</comment>
<sequence length="416" mass="46067">MPSHGKIPRDDIIQFKNCRLLRDHKLIIDDLWVRNGKILNPEKLFFDEKTYADVQIDCQGCIIAPGYIDVQINGGFGHDFSTSTENVLDGLEMVAKGLLPHGVTSFCPTIVTSPPEIYRQILPRMKRFNGGPHGAGNLGVHIEGPFISKEKKGAHPENFILDYENGWKDVMAMYHDLTNVAIVTVAPEKDCTDEVINEFIKRDIVVSVGHSMANLKAGEKAVQEGATFITHLFNAMLPFHHRDPHLVGLLTSDKIPEGKTVFFGIISDGIHTHPAALRIAHRVHPLGLVLITDAIPALGLEKGTHRIGQQVMEIKNNKAVIAGTDILCGSIGSMNECVQHFFESTECTQIEALECATLHPAQLLKITDSKGTLDYNTDADFILLNDKLDVLANYIDGQLVWEGDKAPKRRVTHIKK</sequence>
<dbReference type="Gene3D" id="3.20.20.140">
    <property type="entry name" value="Metal-dependent hydrolases"/>
    <property type="match status" value="1"/>
</dbReference>
<organism evidence="12 13">
    <name type="scientific">Owenia fusiformis</name>
    <name type="common">Polychaete worm</name>
    <dbReference type="NCBI Taxonomy" id="6347"/>
    <lineage>
        <taxon>Eukaryota</taxon>
        <taxon>Metazoa</taxon>
        <taxon>Spiralia</taxon>
        <taxon>Lophotrochozoa</taxon>
        <taxon>Annelida</taxon>
        <taxon>Polychaeta</taxon>
        <taxon>Sedentaria</taxon>
        <taxon>Canalipalpata</taxon>
        <taxon>Sabellida</taxon>
        <taxon>Oweniida</taxon>
        <taxon>Oweniidae</taxon>
        <taxon>Owenia</taxon>
    </lineage>
</organism>
<dbReference type="Pfam" id="PF01979">
    <property type="entry name" value="Amidohydro_1"/>
    <property type="match status" value="1"/>
</dbReference>
<dbReference type="EC" id="3.5.1.25" evidence="2 8"/>
<evidence type="ECO:0000256" key="3">
    <source>
        <dbReference type="ARBA" id="ARBA00018029"/>
    </source>
</evidence>
<reference evidence="12" key="1">
    <citation type="submission" date="2022-03" db="EMBL/GenBank/DDBJ databases">
        <authorList>
            <person name="Martin C."/>
        </authorList>
    </citation>
    <scope>NUCLEOTIDE SEQUENCE</scope>
</reference>
<dbReference type="PIRSF" id="PIRSF038994">
    <property type="entry name" value="NagA"/>
    <property type="match status" value="1"/>
</dbReference>
<dbReference type="GO" id="GO:0019262">
    <property type="term" value="P:N-acetylneuraminate catabolic process"/>
    <property type="evidence" value="ECO:0007669"/>
    <property type="project" value="UniProtKB-ARBA"/>
</dbReference>
<comment type="similarity">
    <text evidence="1 8">Belongs to the metallo-dependent hydrolases superfamily. NagA family.</text>
</comment>
<proteinExistence type="inferred from homology"/>
<evidence type="ECO:0000256" key="8">
    <source>
        <dbReference type="PIRNR" id="PIRNR038994"/>
    </source>
</evidence>
<evidence type="ECO:0000313" key="12">
    <source>
        <dbReference type="EMBL" id="CAH1777384.1"/>
    </source>
</evidence>
<keyword evidence="6 8" id="KW-0119">Carbohydrate metabolism</keyword>
<dbReference type="InterPro" id="IPR032466">
    <property type="entry name" value="Metal_Hydrolase"/>
</dbReference>
<keyword evidence="5 8" id="KW-0378">Hydrolase</keyword>
<keyword evidence="13" id="KW-1185">Reference proteome</keyword>
<dbReference type="InterPro" id="IPR003764">
    <property type="entry name" value="GlcNAc_6-P_deAcase"/>
</dbReference>
<dbReference type="GO" id="GO:0046872">
    <property type="term" value="F:metal ion binding"/>
    <property type="evidence" value="ECO:0007669"/>
    <property type="project" value="UniProtKB-KW"/>
</dbReference>
<dbReference type="SUPFAM" id="SSF51556">
    <property type="entry name" value="Metallo-dependent hydrolases"/>
    <property type="match status" value="1"/>
</dbReference>
<dbReference type="EMBL" id="CAIIXF020000002">
    <property type="protein sequence ID" value="CAH1777384.1"/>
    <property type="molecule type" value="Genomic_DNA"/>
</dbReference>
<dbReference type="InterPro" id="IPR011059">
    <property type="entry name" value="Metal-dep_hydrolase_composite"/>
</dbReference>
<feature type="binding site" evidence="10">
    <location>
        <begin position="327"/>
        <end position="329"/>
    </location>
    <ligand>
        <name>substrate</name>
    </ligand>
</feature>
<dbReference type="PANTHER" id="PTHR11113">
    <property type="entry name" value="N-ACETYLGLUCOSAMINE-6-PHOSPHATE DEACETYLASE"/>
    <property type="match status" value="1"/>
</dbReference>
<evidence type="ECO:0000256" key="11">
    <source>
        <dbReference type="PIRSR" id="PIRSR038994-3"/>
    </source>
</evidence>
<protein>
    <recommendedName>
        <fullName evidence="3 8">N-acetylglucosamine-6-phosphate deacetylase</fullName>
        <ecNumber evidence="2 8">3.5.1.25</ecNumber>
    </recommendedName>
</protein>
<feature type="binding site" evidence="10">
    <location>
        <begin position="234"/>
        <end position="235"/>
    </location>
    <ligand>
        <name>substrate</name>
    </ligand>
</feature>
<feature type="binding site" evidence="10">
    <location>
        <position position="271"/>
    </location>
    <ligand>
        <name>substrate</name>
    </ligand>
</feature>
<evidence type="ECO:0000256" key="2">
    <source>
        <dbReference type="ARBA" id="ARBA00011899"/>
    </source>
</evidence>
<evidence type="ECO:0000256" key="9">
    <source>
        <dbReference type="PIRSR" id="PIRSR038994-1"/>
    </source>
</evidence>
<dbReference type="InterPro" id="IPR006680">
    <property type="entry name" value="Amidohydro-rel"/>
</dbReference>
<feature type="active site" description="Proton donor/acceptor" evidence="9">
    <location>
        <position position="293"/>
    </location>
</feature>
<evidence type="ECO:0000256" key="10">
    <source>
        <dbReference type="PIRSR" id="PIRSR038994-2"/>
    </source>
</evidence>
<evidence type="ECO:0000256" key="5">
    <source>
        <dbReference type="ARBA" id="ARBA00022801"/>
    </source>
</evidence>
<feature type="binding site" evidence="11">
    <location>
        <position position="231"/>
    </location>
    <ligand>
        <name>Zn(2+)</name>
        <dbReference type="ChEBI" id="CHEBI:29105"/>
    </ligand>
</feature>
<dbReference type="GO" id="GO:0106279">
    <property type="term" value="P:negative regulation of UDP-N-acetylglucosamine biosynthetic process"/>
    <property type="evidence" value="ECO:0007669"/>
    <property type="project" value="UniProtKB-ARBA"/>
</dbReference>
<dbReference type="AlphaFoldDB" id="A0A8J1TID4"/>
<feature type="binding site" evidence="10">
    <location>
        <position position="242"/>
    </location>
    <ligand>
        <name>substrate</name>
    </ligand>
</feature>
<name>A0A8J1TID4_OWEFU</name>
<feature type="binding site" evidence="10">
    <location>
        <position position="154"/>
    </location>
    <ligand>
        <name>substrate</name>
    </ligand>
</feature>
<feature type="binding site" evidence="11">
    <location>
        <position position="143"/>
    </location>
    <ligand>
        <name>Zn(2+)</name>
        <dbReference type="ChEBI" id="CHEBI:29105"/>
    </ligand>
</feature>
<dbReference type="PANTHER" id="PTHR11113:SF14">
    <property type="entry name" value="N-ACETYLGLUCOSAMINE-6-PHOSPHATE DEACETYLASE"/>
    <property type="match status" value="1"/>
</dbReference>
<evidence type="ECO:0000256" key="4">
    <source>
        <dbReference type="ARBA" id="ARBA00022723"/>
    </source>
</evidence>
<comment type="caution">
    <text evidence="12">The sequence shown here is derived from an EMBL/GenBank/DDBJ whole genome shotgun (WGS) entry which is preliminary data.</text>
</comment>
<evidence type="ECO:0000256" key="6">
    <source>
        <dbReference type="ARBA" id="ARBA00023277"/>
    </source>
</evidence>
<dbReference type="CDD" id="cd00854">
    <property type="entry name" value="NagA"/>
    <property type="match status" value="1"/>
</dbReference>
<dbReference type="Proteomes" id="UP000749559">
    <property type="component" value="Unassembled WGS sequence"/>
</dbReference>
<dbReference type="OrthoDB" id="10264777at2759"/>
<dbReference type="NCBIfam" id="TIGR00221">
    <property type="entry name" value="nagA"/>
    <property type="match status" value="1"/>
</dbReference>